<dbReference type="AlphaFoldDB" id="A0A1T5AA00"/>
<evidence type="ECO:0000313" key="1">
    <source>
        <dbReference type="EMBL" id="SKB31547.1"/>
    </source>
</evidence>
<dbReference type="RefSeq" id="WP_079637201.1">
    <property type="nucleotide sequence ID" value="NZ_FUYP01000003.1"/>
</dbReference>
<sequence>MVMLGDILAAARGSAGALERWLAHADPQLAQDTACAAKSVGLGIAGYARMAVADFSRFANEEDWATLVSSLRDSSDPGSTCLAAMVHWRLSAVGCRAHSIPQEAGAKDE</sequence>
<name>A0A1T5AA00_9SPHN</name>
<reference evidence="2" key="1">
    <citation type="submission" date="2017-02" db="EMBL/GenBank/DDBJ databases">
        <authorList>
            <person name="Varghese N."/>
            <person name="Submissions S."/>
        </authorList>
    </citation>
    <scope>NUCLEOTIDE SEQUENCE [LARGE SCALE GENOMIC DNA]</scope>
    <source>
        <strain evidence="2">R11H</strain>
    </source>
</reference>
<protein>
    <submittedName>
        <fullName evidence="1">Uncharacterized protein</fullName>
    </submittedName>
</protein>
<gene>
    <name evidence="1" type="ORF">SAMN06295937_10034</name>
</gene>
<dbReference type="OrthoDB" id="8453614at2"/>
<accession>A0A1T5AA00</accession>
<dbReference type="EMBL" id="FUYP01000003">
    <property type="protein sequence ID" value="SKB31547.1"/>
    <property type="molecule type" value="Genomic_DNA"/>
</dbReference>
<dbReference type="Proteomes" id="UP000190044">
    <property type="component" value="Unassembled WGS sequence"/>
</dbReference>
<keyword evidence="2" id="KW-1185">Reference proteome</keyword>
<proteinExistence type="predicted"/>
<evidence type="ECO:0000313" key="2">
    <source>
        <dbReference type="Proteomes" id="UP000190044"/>
    </source>
</evidence>
<organism evidence="1 2">
    <name type="scientific">Sphingopyxis flava</name>
    <dbReference type="NCBI Taxonomy" id="1507287"/>
    <lineage>
        <taxon>Bacteria</taxon>
        <taxon>Pseudomonadati</taxon>
        <taxon>Pseudomonadota</taxon>
        <taxon>Alphaproteobacteria</taxon>
        <taxon>Sphingomonadales</taxon>
        <taxon>Sphingomonadaceae</taxon>
        <taxon>Sphingopyxis</taxon>
    </lineage>
</organism>